<dbReference type="GO" id="GO:0016998">
    <property type="term" value="P:cell wall macromolecule catabolic process"/>
    <property type="evidence" value="ECO:0007669"/>
    <property type="project" value="InterPro"/>
</dbReference>
<evidence type="ECO:0000256" key="1">
    <source>
        <dbReference type="ARBA" id="ARBA00010646"/>
    </source>
</evidence>
<dbReference type="PANTHER" id="PTHR34135:SF2">
    <property type="entry name" value="LYSOZYME"/>
    <property type="match status" value="1"/>
</dbReference>
<reference evidence="3 4" key="1">
    <citation type="submission" date="2018-11" db="EMBL/GenBank/DDBJ databases">
        <authorList>
            <person name="Wuyts S."/>
        </authorList>
    </citation>
    <scope>NUCLEOTIDE SEQUENCE [LARGE SCALE GENOMIC DNA]</scope>
    <source>
        <strain evidence="3">Lactobacillus mudanjiangensis AMBF249</strain>
    </source>
</reference>
<evidence type="ECO:0000256" key="2">
    <source>
        <dbReference type="SAM" id="SignalP"/>
    </source>
</evidence>
<dbReference type="GO" id="GO:0016052">
    <property type="term" value="P:carbohydrate catabolic process"/>
    <property type="evidence" value="ECO:0007669"/>
    <property type="project" value="TreeGrafter"/>
</dbReference>
<name>A0A660DWZ6_9LACO</name>
<dbReference type="Gene3D" id="3.20.20.80">
    <property type="entry name" value="Glycosidases"/>
    <property type="match status" value="1"/>
</dbReference>
<gene>
    <name evidence="3" type="ORF">MUDAN_MDHGFNIF_02612</name>
</gene>
<protein>
    <submittedName>
        <fullName evidence="3">Uncharacterized protein</fullName>
    </submittedName>
</protein>
<dbReference type="GO" id="GO:0003796">
    <property type="term" value="F:lysozyme activity"/>
    <property type="evidence" value="ECO:0007669"/>
    <property type="project" value="InterPro"/>
</dbReference>
<dbReference type="Proteomes" id="UP000289996">
    <property type="component" value="Unassembled WGS sequence"/>
</dbReference>
<evidence type="ECO:0000313" key="3">
    <source>
        <dbReference type="EMBL" id="VDG27788.1"/>
    </source>
</evidence>
<dbReference type="EMBL" id="UYIG01000057">
    <property type="protein sequence ID" value="VDG27788.1"/>
    <property type="molecule type" value="Genomic_DNA"/>
</dbReference>
<evidence type="ECO:0000313" key="4">
    <source>
        <dbReference type="Proteomes" id="UP000289996"/>
    </source>
</evidence>
<keyword evidence="4" id="KW-1185">Reference proteome</keyword>
<organism evidence="3 4">
    <name type="scientific">Lactiplantibacillus mudanjiangensis</name>
    <dbReference type="NCBI Taxonomy" id="1296538"/>
    <lineage>
        <taxon>Bacteria</taxon>
        <taxon>Bacillati</taxon>
        <taxon>Bacillota</taxon>
        <taxon>Bacilli</taxon>
        <taxon>Lactobacillales</taxon>
        <taxon>Lactobacillaceae</taxon>
        <taxon>Lactiplantibacillus</taxon>
    </lineage>
</organism>
<dbReference type="InterPro" id="IPR017853">
    <property type="entry name" value="GH"/>
</dbReference>
<proteinExistence type="inferred from homology"/>
<sequence>MKHLKIKLLLAMVAVMAAFSFGLKSNAQTLSKQSVPDISEFQNTLTKPTAKLLKGEAGGVILRTGYGENRKDNHIDANIRAATAAGLKYGVYQYGQFINAADAKSEAKATYNRAPHAQFYVNDAEEYTTTSGKYATAVKEWATQMKKLTNKPVILYSYRSFYNSYIKSSSGYDAKWIAAYQSGQPTPQDYALWQYTDSHYFTSIKQSADASRIVTSKHSAAWWFGNTVDKSKFTHGGYVKGEMVRVKEETKFYGTSTKIDPALTKTNLKVGAVKTVYTGTSNQVLTLYNGSVVIGQVRAQNIVASYYHASYVTKVKVTNSKGIYTYLGGKRQHFYKKGAMLKVSGYKTLKGYLRFVHTGHKTDLTTNKNFVKWIKN</sequence>
<comment type="similarity">
    <text evidence="1">Belongs to the glycosyl hydrolase 25 family.</text>
</comment>
<dbReference type="RefSeq" id="WP_225425999.1">
    <property type="nucleotide sequence ID" value="NZ_UYIG01000057.1"/>
</dbReference>
<feature type="signal peptide" evidence="2">
    <location>
        <begin position="1"/>
        <end position="27"/>
    </location>
</feature>
<dbReference type="SUPFAM" id="SSF51445">
    <property type="entry name" value="(Trans)glycosidases"/>
    <property type="match status" value="1"/>
</dbReference>
<dbReference type="GO" id="GO:0009253">
    <property type="term" value="P:peptidoglycan catabolic process"/>
    <property type="evidence" value="ECO:0007669"/>
    <property type="project" value="InterPro"/>
</dbReference>
<dbReference type="PANTHER" id="PTHR34135">
    <property type="entry name" value="LYSOZYME"/>
    <property type="match status" value="1"/>
</dbReference>
<dbReference type="AlphaFoldDB" id="A0A660DWZ6"/>
<feature type="chain" id="PRO_5025066151" evidence="2">
    <location>
        <begin position="28"/>
        <end position="376"/>
    </location>
</feature>
<keyword evidence="2" id="KW-0732">Signal</keyword>
<accession>A0A660DWZ6</accession>
<dbReference type="PROSITE" id="PS51904">
    <property type="entry name" value="GLYCOSYL_HYDROL_F25_2"/>
    <property type="match status" value="1"/>
</dbReference>
<dbReference type="Pfam" id="PF01183">
    <property type="entry name" value="Glyco_hydro_25"/>
    <property type="match status" value="1"/>
</dbReference>
<dbReference type="InterPro" id="IPR002053">
    <property type="entry name" value="Glyco_hydro_25"/>
</dbReference>